<dbReference type="GO" id="GO:0005737">
    <property type="term" value="C:cytoplasm"/>
    <property type="evidence" value="ECO:0007669"/>
    <property type="project" value="TreeGrafter"/>
</dbReference>
<dbReference type="EMBL" id="JAFNEN010000090">
    <property type="protein sequence ID" value="KAG8195259.1"/>
    <property type="molecule type" value="Genomic_DNA"/>
</dbReference>
<dbReference type="Gene3D" id="3.40.50.300">
    <property type="entry name" value="P-loop containing nucleotide triphosphate hydrolases"/>
    <property type="match status" value="1"/>
</dbReference>
<dbReference type="FunFam" id="3.40.50.300:FF:000720">
    <property type="entry name" value="Guanine nucleotide-binding protein G(k) subunit alpha"/>
    <property type="match status" value="1"/>
</dbReference>
<feature type="binding site" evidence="9">
    <location>
        <begin position="277"/>
        <end position="280"/>
    </location>
    <ligand>
        <name>GTP</name>
        <dbReference type="ChEBI" id="CHEBI:37565"/>
    </ligand>
</feature>
<dbReference type="GO" id="GO:0001664">
    <property type="term" value="F:G protein-coupled receptor binding"/>
    <property type="evidence" value="ECO:0007669"/>
    <property type="project" value="TreeGrafter"/>
</dbReference>
<evidence type="ECO:0000256" key="3">
    <source>
        <dbReference type="ARBA" id="ARBA00011356"/>
    </source>
</evidence>
<evidence type="ECO:0000313" key="12">
    <source>
        <dbReference type="EMBL" id="KAG8195259.1"/>
    </source>
</evidence>
<dbReference type="GO" id="GO:0007606">
    <property type="term" value="P:sensory perception of chemical stimulus"/>
    <property type="evidence" value="ECO:0007669"/>
    <property type="project" value="TreeGrafter"/>
</dbReference>
<name>A0AAV6VF00_9ARAC</name>
<comment type="similarity">
    <text evidence="2 11">Belongs to the G-alpha family. G(s) subfamily.</text>
</comment>
<evidence type="ECO:0000256" key="8">
    <source>
        <dbReference type="ARBA" id="ARBA00023224"/>
    </source>
</evidence>
<dbReference type="PANTHER" id="PTHR10218:SF367">
    <property type="entry name" value="GUANINE NUCLEOTIDE-BINDING PROTEIN G(F) SUBUNIT ALPHA"/>
    <property type="match status" value="1"/>
</dbReference>
<evidence type="ECO:0000256" key="10">
    <source>
        <dbReference type="PIRSR" id="PIRSR601019-2"/>
    </source>
</evidence>
<dbReference type="Pfam" id="PF00503">
    <property type="entry name" value="G-alpha"/>
    <property type="match status" value="1"/>
</dbReference>
<feature type="binding site" evidence="10">
    <location>
        <position position="181"/>
    </location>
    <ligand>
        <name>Mg(2+)</name>
        <dbReference type="ChEBI" id="CHEBI:18420"/>
    </ligand>
</feature>
<feature type="binding site" evidence="9">
    <location>
        <begin position="208"/>
        <end position="212"/>
    </location>
    <ligand>
        <name>GTP</name>
        <dbReference type="ChEBI" id="CHEBI:37565"/>
    </ligand>
</feature>
<comment type="function">
    <text evidence="11">Guanine nucleotide-binding proteins (G proteins) function as transducers in numerous signaling pathways controlled by G protein-coupled receptors (GPCRs).</text>
</comment>
<dbReference type="GO" id="GO:0005525">
    <property type="term" value="F:GTP binding"/>
    <property type="evidence" value="ECO:0007669"/>
    <property type="project" value="UniProtKB-UniRule"/>
</dbReference>
<dbReference type="PRINTS" id="PR00443">
    <property type="entry name" value="GPROTEINAS"/>
</dbReference>
<dbReference type="SUPFAM" id="SSF52540">
    <property type="entry name" value="P-loop containing nucleoside triphosphate hydrolases"/>
    <property type="match status" value="1"/>
</dbReference>
<gene>
    <name evidence="12" type="ORF">JTE90_028410</name>
</gene>
<keyword evidence="7 9" id="KW-0342">GTP-binding</keyword>
<organism evidence="12 13">
    <name type="scientific">Oedothorax gibbosus</name>
    <dbReference type="NCBI Taxonomy" id="931172"/>
    <lineage>
        <taxon>Eukaryota</taxon>
        <taxon>Metazoa</taxon>
        <taxon>Ecdysozoa</taxon>
        <taxon>Arthropoda</taxon>
        <taxon>Chelicerata</taxon>
        <taxon>Arachnida</taxon>
        <taxon>Araneae</taxon>
        <taxon>Araneomorphae</taxon>
        <taxon>Entelegynae</taxon>
        <taxon>Araneoidea</taxon>
        <taxon>Linyphiidae</taxon>
        <taxon>Erigoninae</taxon>
        <taxon>Oedothorax</taxon>
    </lineage>
</organism>
<dbReference type="PROSITE" id="PS51882">
    <property type="entry name" value="G_ALPHA"/>
    <property type="match status" value="1"/>
</dbReference>
<comment type="subcellular location">
    <subcellularLocation>
        <location evidence="11">Cell membrane</location>
    </subcellularLocation>
</comment>
<feature type="binding site" evidence="10">
    <location>
        <position position="46"/>
    </location>
    <ligand>
        <name>Mg(2+)</name>
        <dbReference type="ChEBI" id="CHEBI:18420"/>
    </ligand>
</feature>
<dbReference type="CDD" id="cd00066">
    <property type="entry name" value="G-alpha"/>
    <property type="match status" value="1"/>
</dbReference>
<evidence type="ECO:0000256" key="7">
    <source>
        <dbReference type="ARBA" id="ARBA00023134"/>
    </source>
</evidence>
<keyword evidence="11" id="KW-1003">Cell membrane</keyword>
<keyword evidence="13" id="KW-1185">Reference proteome</keyword>
<dbReference type="PANTHER" id="PTHR10218">
    <property type="entry name" value="GTP-BINDING PROTEIN ALPHA SUBUNIT"/>
    <property type="match status" value="1"/>
</dbReference>
<keyword evidence="8 11" id="KW-0807">Transducer</keyword>
<evidence type="ECO:0000256" key="4">
    <source>
        <dbReference type="ARBA" id="ARBA00022723"/>
    </source>
</evidence>
<keyword evidence="4 10" id="KW-0479">Metal-binding</keyword>
<dbReference type="PRINTS" id="PR00318">
    <property type="entry name" value="GPROTEINA"/>
</dbReference>
<evidence type="ECO:0000313" key="13">
    <source>
        <dbReference type="Proteomes" id="UP000827092"/>
    </source>
</evidence>
<reference evidence="12 13" key="1">
    <citation type="journal article" date="2022" name="Nat. Ecol. Evol.">
        <title>A masculinizing supergene underlies an exaggerated male reproductive morph in a spider.</title>
        <authorList>
            <person name="Hendrickx F."/>
            <person name="De Corte Z."/>
            <person name="Sonet G."/>
            <person name="Van Belleghem S.M."/>
            <person name="Kostlbacher S."/>
            <person name="Vangestel C."/>
        </authorList>
    </citation>
    <scope>NUCLEOTIDE SEQUENCE [LARGE SCALE GENOMIC DNA]</scope>
    <source>
        <strain evidence="12">W744_W776</strain>
    </source>
</reference>
<dbReference type="InterPro" id="IPR027417">
    <property type="entry name" value="P-loop_NTPase"/>
</dbReference>
<dbReference type="InterPro" id="IPR000367">
    <property type="entry name" value="Gprotein_alpha_S"/>
</dbReference>
<comment type="caution">
    <text evidence="12">The sequence shown here is derived from an EMBL/GenBank/DDBJ whole genome shotgun (WGS) entry which is preliminary data.</text>
</comment>
<dbReference type="InterPro" id="IPR001019">
    <property type="entry name" value="Gprotein_alpha_su"/>
</dbReference>
<feature type="binding site" evidence="9">
    <location>
        <begin position="150"/>
        <end position="151"/>
    </location>
    <ligand>
        <name>GTP</name>
        <dbReference type="ChEBI" id="CHEBI:37565"/>
    </ligand>
</feature>
<keyword evidence="5 9" id="KW-0547">Nucleotide-binding</keyword>
<feature type="binding site" evidence="9">
    <location>
        <begin position="175"/>
        <end position="181"/>
    </location>
    <ligand>
        <name>GTP</name>
        <dbReference type="ChEBI" id="CHEBI:37565"/>
    </ligand>
</feature>
<proteinExistence type="inferred from homology"/>
<dbReference type="Proteomes" id="UP000827092">
    <property type="component" value="Unassembled WGS sequence"/>
</dbReference>
<sequence length="391" mass="45836">MACCIAPPDEERRHSQTIDKQISQWMYEYQTTIKFLLLGAGESGKSTILKQMRILHVSGFSDSERQEKALDIKRNVLEAIKELTGSMERLKPPEKLMDEDNKNSLEYIDTISLIENYDFPQEFFDHATHLWADPGLQRAYYRLNEFLLVDSAKYFLEKIHIIRRDEYVPSDQDILHCRKRTSEIQKIEFSCKVPKKYGGGSQKFWMFDVGGQRGERRKWIQVFDGITAVLFLVASSGFDLKLREDPLVNRLQEAFNLFQDVWKSRFLKDSGFILFLNKQDKLKEKIEMGAKLSDHFPAYLEYTSNDADNITSEYEKARCFIRDLFLDETKRQNAASSICSSDDYYNYRRNSKKRDCFWHYTTATDTHNVKTVFNDIHTMIVMLNLESIAPS</sequence>
<evidence type="ECO:0000256" key="2">
    <source>
        <dbReference type="ARBA" id="ARBA00007172"/>
    </source>
</evidence>
<dbReference type="GO" id="GO:0005834">
    <property type="term" value="C:heterotrimeric G-protein complex"/>
    <property type="evidence" value="ECO:0007669"/>
    <property type="project" value="UniProtKB-UniRule"/>
</dbReference>
<comment type="function">
    <text evidence="1">Guanine nucleotide-binding proteins (G proteins) are involved as modulators or transducers in various transmembrane signaling systems.</text>
</comment>
<evidence type="ECO:0000256" key="1">
    <source>
        <dbReference type="ARBA" id="ARBA00003069"/>
    </source>
</evidence>
<accession>A0AAV6VF00</accession>
<keyword evidence="6 10" id="KW-0460">Magnesium</keyword>
<evidence type="ECO:0000256" key="5">
    <source>
        <dbReference type="ARBA" id="ARBA00022741"/>
    </source>
</evidence>
<dbReference type="SUPFAM" id="SSF47895">
    <property type="entry name" value="Transducin (alpha subunit), insertion domain"/>
    <property type="match status" value="1"/>
</dbReference>
<evidence type="ECO:0000256" key="9">
    <source>
        <dbReference type="PIRSR" id="PIRSR601019-1"/>
    </source>
</evidence>
<feature type="binding site" evidence="9">
    <location>
        <begin position="42"/>
        <end position="47"/>
    </location>
    <ligand>
        <name>GTP</name>
        <dbReference type="ChEBI" id="CHEBI:37565"/>
    </ligand>
</feature>
<dbReference type="GO" id="GO:0007191">
    <property type="term" value="P:adenylate cyclase-activating dopamine receptor signaling pathway"/>
    <property type="evidence" value="ECO:0007669"/>
    <property type="project" value="TreeGrafter"/>
</dbReference>
<dbReference type="GO" id="GO:0031683">
    <property type="term" value="F:G-protein beta/gamma-subunit complex binding"/>
    <property type="evidence" value="ECO:0007669"/>
    <property type="project" value="UniProtKB-UniRule"/>
</dbReference>
<protein>
    <recommendedName>
        <fullName evidence="11">Guanine nucleotide-binding protein G(s) subunit alpha</fullName>
    </recommendedName>
    <alternativeName>
        <fullName evidence="11">Adenylate cyclase-stimulating G alpha protein</fullName>
    </alternativeName>
</protein>
<evidence type="ECO:0000256" key="6">
    <source>
        <dbReference type="ARBA" id="ARBA00022842"/>
    </source>
</evidence>
<evidence type="ECO:0000256" key="11">
    <source>
        <dbReference type="RuleBase" id="RU369121"/>
    </source>
</evidence>
<comment type="subunit">
    <text evidence="3 11">G proteins are composed of 3 units; alpha, beta and gamma. The alpha chain contains the guanine nucleotide binding site.</text>
</comment>
<dbReference type="GO" id="GO:0003924">
    <property type="term" value="F:GTPase activity"/>
    <property type="evidence" value="ECO:0007669"/>
    <property type="project" value="UniProtKB-UniRule"/>
</dbReference>
<dbReference type="SMART" id="SM00275">
    <property type="entry name" value="G_alpha"/>
    <property type="match status" value="1"/>
</dbReference>
<dbReference type="FunFam" id="1.10.400.10:FF:000010">
    <property type="entry name" value="Guanine nucleotide-binding protein alpha-13 subunit"/>
    <property type="match status" value="1"/>
</dbReference>
<dbReference type="AlphaFoldDB" id="A0AAV6VF00"/>
<keyword evidence="11" id="KW-0472">Membrane</keyword>
<dbReference type="InterPro" id="IPR011025">
    <property type="entry name" value="GproteinA_insert"/>
</dbReference>
<dbReference type="GO" id="GO:0046872">
    <property type="term" value="F:metal ion binding"/>
    <property type="evidence" value="ECO:0007669"/>
    <property type="project" value="UniProtKB-UniRule"/>
</dbReference>
<dbReference type="Gene3D" id="1.10.400.10">
    <property type="entry name" value="GI Alpha 1, domain 2-like"/>
    <property type="match status" value="1"/>
</dbReference>
<feature type="binding site" evidence="9">
    <location>
        <position position="363"/>
    </location>
    <ligand>
        <name>GTP</name>
        <dbReference type="ChEBI" id="CHEBI:37565"/>
    </ligand>
</feature>